<accession>A0A4W5LDY2</accession>
<dbReference type="SUPFAM" id="SSF55874">
    <property type="entry name" value="ATPase domain of HSP90 chaperone/DNA topoisomerase II/histidine kinase"/>
    <property type="match status" value="1"/>
</dbReference>
<evidence type="ECO:0000313" key="2">
    <source>
        <dbReference type="Ensembl" id="ENSHHUP00000024042.1"/>
    </source>
</evidence>
<dbReference type="InterPro" id="IPR036890">
    <property type="entry name" value="HATPase_C_sf"/>
</dbReference>
<feature type="region of interest" description="Disordered" evidence="1">
    <location>
        <begin position="111"/>
        <end position="179"/>
    </location>
</feature>
<sequence>MYLAKVYVNYREIIYKVFSSDLSRAEEDGSCFSSVALFLLDCLTRIPTRTCRALLQQVFLEPFSRVLGGQAKSKAVLLSTARSNLRHLHCLHQLGIVLGITDWVKDYHTKLSPPQNQDLNQSQAQTPSADQTKPAPVDSVSRSLSQTLSEDEEFPEDYSSDSSHPTQPQHADGWDEDDDDDELYELTSEILETLGGTRTERDGEEDCEEGKSLAEPEKVDNADSSQSESRVDCHKDIIDDIRKSEFGIGVELNEEGQRLMTVHQERLGRSLDRLSTELYSKDTHFVLELIQNADDNSYPTEGGPVPALAFVVEKDCVTVLNNETGFQEKNIRAICDVGRSTKGKHKYGYIGNS</sequence>
<feature type="region of interest" description="Disordered" evidence="1">
    <location>
        <begin position="191"/>
        <end position="232"/>
    </location>
</feature>
<reference evidence="2" key="3">
    <citation type="submission" date="2025-09" db="UniProtKB">
        <authorList>
            <consortium name="Ensembl"/>
        </authorList>
    </citation>
    <scope>IDENTIFICATION</scope>
</reference>
<dbReference type="InterPro" id="IPR052957">
    <property type="entry name" value="Auxin_embryo_med"/>
</dbReference>
<protein>
    <submittedName>
        <fullName evidence="2">Wu:fj29h11</fullName>
    </submittedName>
</protein>
<evidence type="ECO:0000313" key="3">
    <source>
        <dbReference type="Proteomes" id="UP000314982"/>
    </source>
</evidence>
<dbReference type="Ensembl" id="ENSHHUT00000024947.1">
    <property type="protein sequence ID" value="ENSHHUP00000024042.1"/>
    <property type="gene ID" value="ENSHHUG00000015071.1"/>
</dbReference>
<organism evidence="2 3">
    <name type="scientific">Hucho hucho</name>
    <name type="common">huchen</name>
    <dbReference type="NCBI Taxonomy" id="62062"/>
    <lineage>
        <taxon>Eukaryota</taxon>
        <taxon>Metazoa</taxon>
        <taxon>Chordata</taxon>
        <taxon>Craniata</taxon>
        <taxon>Vertebrata</taxon>
        <taxon>Euteleostomi</taxon>
        <taxon>Actinopterygii</taxon>
        <taxon>Neopterygii</taxon>
        <taxon>Teleostei</taxon>
        <taxon>Protacanthopterygii</taxon>
        <taxon>Salmoniformes</taxon>
        <taxon>Salmonidae</taxon>
        <taxon>Salmoninae</taxon>
        <taxon>Hucho</taxon>
    </lineage>
</organism>
<dbReference type="AlphaFoldDB" id="A0A4W5LDY2"/>
<feature type="compositionally biased region" description="Acidic residues" evidence="1">
    <location>
        <begin position="149"/>
        <end position="159"/>
    </location>
</feature>
<reference evidence="3" key="1">
    <citation type="submission" date="2018-06" db="EMBL/GenBank/DDBJ databases">
        <title>Genome assembly of Danube salmon.</title>
        <authorList>
            <person name="Macqueen D.J."/>
            <person name="Gundappa M.K."/>
        </authorList>
    </citation>
    <scope>NUCLEOTIDE SEQUENCE [LARGE SCALE GENOMIC DNA]</scope>
</reference>
<name>A0A4W5LDY2_9TELE</name>
<dbReference type="Gene3D" id="3.30.565.10">
    <property type="entry name" value="Histidine kinase-like ATPase, C-terminal domain"/>
    <property type="match status" value="1"/>
</dbReference>
<feature type="compositionally biased region" description="Polar residues" evidence="1">
    <location>
        <begin position="112"/>
        <end position="131"/>
    </location>
</feature>
<proteinExistence type="predicted"/>
<reference evidence="2" key="2">
    <citation type="submission" date="2025-08" db="UniProtKB">
        <authorList>
            <consortium name="Ensembl"/>
        </authorList>
    </citation>
    <scope>IDENTIFICATION</scope>
</reference>
<feature type="compositionally biased region" description="Polar residues" evidence="1">
    <location>
        <begin position="160"/>
        <end position="169"/>
    </location>
</feature>
<dbReference type="GeneTree" id="ENSGT00940000169412"/>
<evidence type="ECO:0000256" key="1">
    <source>
        <dbReference type="SAM" id="MobiDB-lite"/>
    </source>
</evidence>
<dbReference type="Proteomes" id="UP000314982">
    <property type="component" value="Unassembled WGS sequence"/>
</dbReference>
<keyword evidence="3" id="KW-1185">Reference proteome</keyword>
<dbReference type="PANTHER" id="PTHR32387">
    <property type="entry name" value="WU:FJ29H11"/>
    <property type="match status" value="1"/>
</dbReference>
<feature type="compositionally biased region" description="Basic and acidic residues" evidence="1">
    <location>
        <begin position="209"/>
        <end position="221"/>
    </location>
</feature>
<dbReference type="PANTHER" id="PTHR32387:SF0">
    <property type="entry name" value="PROTEIN NO VEIN"/>
    <property type="match status" value="1"/>
</dbReference>